<dbReference type="RefSeq" id="WP_025607386.1">
    <property type="nucleotide sequence ID" value="NZ_CP021235.1"/>
</dbReference>
<sequence length="235" mass="27235">MKNPHWKREELILALDLYFKLDYGQMHGKNPAVVQLSQDLQALGLHTVVPDPFSFRSVNSVSLKLANFKKLDRNFAGSGMRDGAKHDLEVWQEFQGYRDGLKSEAERIRRIFLHNKEKQMHSRILSANNADFAFQIHKHRETDPLAIQLKMEMVLADKERLKCEVCTFDPTDCYGELGRGMLEIHYTQDPTLLHGLEASDMEDFCVVCSNCHQILNKHFNLIDVEDLRHILESKQ</sequence>
<dbReference type="AlphaFoldDB" id="A0A1X9YT69"/>
<gene>
    <name evidence="1" type="ORF">CA264_11760</name>
</gene>
<dbReference type="OrthoDB" id="9779761at2"/>
<proteinExistence type="predicted"/>
<dbReference type="STRING" id="709015.GCA_000472485_02381"/>
<dbReference type="KEGG" id="pact:CA264_11760"/>
<organism evidence="1 2">
    <name type="scientific">Pontibacter actiniarum</name>
    <dbReference type="NCBI Taxonomy" id="323450"/>
    <lineage>
        <taxon>Bacteria</taxon>
        <taxon>Pseudomonadati</taxon>
        <taxon>Bacteroidota</taxon>
        <taxon>Cytophagia</taxon>
        <taxon>Cytophagales</taxon>
        <taxon>Hymenobacteraceae</taxon>
        <taxon>Pontibacter</taxon>
    </lineage>
</organism>
<evidence type="ECO:0008006" key="3">
    <source>
        <dbReference type="Google" id="ProtNLM"/>
    </source>
</evidence>
<dbReference type="REBASE" id="64407">
    <property type="entry name" value="Pac19842ORFDP"/>
</dbReference>
<dbReference type="EMBL" id="CP021235">
    <property type="protein sequence ID" value="ARS36057.1"/>
    <property type="molecule type" value="Genomic_DNA"/>
</dbReference>
<keyword evidence="2" id="KW-1185">Reference proteome</keyword>
<evidence type="ECO:0000313" key="2">
    <source>
        <dbReference type="Proteomes" id="UP000266292"/>
    </source>
</evidence>
<name>A0A1X9YT69_9BACT</name>
<protein>
    <recommendedName>
        <fullName evidence="3">HNH domain-containing protein</fullName>
    </recommendedName>
</protein>
<evidence type="ECO:0000313" key="1">
    <source>
        <dbReference type="EMBL" id="ARS36057.1"/>
    </source>
</evidence>
<accession>A0A1X9YT69</accession>
<dbReference type="Proteomes" id="UP000266292">
    <property type="component" value="Chromosome"/>
</dbReference>
<reference evidence="2" key="1">
    <citation type="submission" date="2017-05" db="EMBL/GenBank/DDBJ databases">
        <authorList>
            <person name="Ray J."/>
            <person name="Price M."/>
            <person name="Deutschbauer A."/>
        </authorList>
    </citation>
    <scope>NUCLEOTIDE SEQUENCE [LARGE SCALE GENOMIC DNA]</scope>
    <source>
        <strain evidence="2">DSM 19842</strain>
    </source>
</reference>